<sequence>MTESTIHTCSYCQRFTACREYEDFWFCMSKCWDNRHRLISQVRKNA</sequence>
<gene>
    <name evidence="1" type="ORF">LCGC14_1586070</name>
</gene>
<dbReference type="AlphaFoldDB" id="A0A0F9LFQ6"/>
<proteinExistence type="predicted"/>
<evidence type="ECO:0000313" key="1">
    <source>
        <dbReference type="EMBL" id="KKM26305.1"/>
    </source>
</evidence>
<protein>
    <submittedName>
        <fullName evidence="1">Uncharacterized protein</fullName>
    </submittedName>
</protein>
<name>A0A0F9LFQ6_9ZZZZ</name>
<reference evidence="1" key="1">
    <citation type="journal article" date="2015" name="Nature">
        <title>Complex archaea that bridge the gap between prokaryotes and eukaryotes.</title>
        <authorList>
            <person name="Spang A."/>
            <person name="Saw J.H."/>
            <person name="Jorgensen S.L."/>
            <person name="Zaremba-Niedzwiedzka K."/>
            <person name="Martijn J."/>
            <person name="Lind A.E."/>
            <person name="van Eijk R."/>
            <person name="Schleper C."/>
            <person name="Guy L."/>
            <person name="Ettema T.J."/>
        </authorList>
    </citation>
    <scope>NUCLEOTIDE SEQUENCE</scope>
</reference>
<dbReference type="EMBL" id="LAZR01012540">
    <property type="protein sequence ID" value="KKM26305.1"/>
    <property type="molecule type" value="Genomic_DNA"/>
</dbReference>
<accession>A0A0F9LFQ6</accession>
<organism evidence="1">
    <name type="scientific">marine sediment metagenome</name>
    <dbReference type="NCBI Taxonomy" id="412755"/>
    <lineage>
        <taxon>unclassified sequences</taxon>
        <taxon>metagenomes</taxon>
        <taxon>ecological metagenomes</taxon>
    </lineage>
</organism>
<comment type="caution">
    <text evidence="1">The sequence shown here is derived from an EMBL/GenBank/DDBJ whole genome shotgun (WGS) entry which is preliminary data.</text>
</comment>